<evidence type="ECO:0000259" key="8">
    <source>
        <dbReference type="Pfam" id="PF10411"/>
    </source>
</evidence>
<dbReference type="CDD" id="cd03020">
    <property type="entry name" value="DsbA_DsbC_DsbG"/>
    <property type="match status" value="1"/>
</dbReference>
<feature type="chain" id="PRO_5015377159" description="Thiol:disulfide interchange protein" evidence="7">
    <location>
        <begin position="23"/>
        <end position="238"/>
    </location>
</feature>
<feature type="signal peptide" evidence="7">
    <location>
        <begin position="1"/>
        <end position="22"/>
    </location>
</feature>
<evidence type="ECO:0000313" key="10">
    <source>
        <dbReference type="EMBL" id="PWC10599.1"/>
    </source>
</evidence>
<dbReference type="PANTHER" id="PTHR35272:SF3">
    <property type="entry name" value="THIOL:DISULFIDE INTERCHANGE PROTEIN DSBC"/>
    <property type="match status" value="1"/>
</dbReference>
<dbReference type="Pfam" id="PF13098">
    <property type="entry name" value="Thioredoxin_2"/>
    <property type="match status" value="1"/>
</dbReference>
<evidence type="ECO:0000259" key="9">
    <source>
        <dbReference type="Pfam" id="PF13098"/>
    </source>
</evidence>
<reference evidence="10 11" key="1">
    <citation type="submission" date="2018-04" db="EMBL/GenBank/DDBJ databases">
        <title>Brenneria corticis sp.nov.</title>
        <authorList>
            <person name="Li Y."/>
        </authorList>
    </citation>
    <scope>NUCLEOTIDE SEQUENCE [LARGE SCALE GENOMIC DNA]</scope>
    <source>
        <strain evidence="10 11">LMG 27715</strain>
    </source>
</reference>
<comment type="subcellular location">
    <subcellularLocation>
        <location evidence="1 7">Periplasm</location>
    </subcellularLocation>
</comment>
<sequence>MKSNHIITKLFLFTLLCGQAFASDEDKVKELVTTRMGNSTTIDSVRKTDYLGLYEIKIGKNIIYTDINVNYYIAGHVINAKTLFNYTNERLLEASKTEINTLPLDLAVKITKGDGSRKLFIFEDPNCGYCKLLRKKIQNINNVTIYTFMYNILNDSSWTLSRNILCAKHPDIAFEDWMVNEKQPETAPIDCKDPNKIVYELGKKMNITGTPTLFFIDGTSQQGVMEIDALEKKWLSIK</sequence>
<dbReference type="InterPro" id="IPR018950">
    <property type="entry name" value="DiS-bond_isomerase_DsbC/G_N"/>
</dbReference>
<dbReference type="InterPro" id="IPR012336">
    <property type="entry name" value="Thioredoxin-like_fold"/>
</dbReference>
<evidence type="ECO:0000256" key="1">
    <source>
        <dbReference type="ARBA" id="ARBA00004418"/>
    </source>
</evidence>
<gene>
    <name evidence="10" type="ORF">B4923_15875</name>
</gene>
<feature type="domain" description="Disulphide bond isomerase DsbC/G N-terminal" evidence="8">
    <location>
        <begin position="22"/>
        <end position="87"/>
    </location>
</feature>
<proteinExistence type="inferred from homology"/>
<dbReference type="OrthoDB" id="5298214at2"/>
<dbReference type="Proteomes" id="UP000245138">
    <property type="component" value="Unassembled WGS sequence"/>
</dbReference>
<dbReference type="SUPFAM" id="SSF52833">
    <property type="entry name" value="Thioredoxin-like"/>
    <property type="match status" value="1"/>
</dbReference>
<dbReference type="InterPro" id="IPR051470">
    <property type="entry name" value="Thiol:disulfide_interchange"/>
</dbReference>
<dbReference type="Pfam" id="PF10411">
    <property type="entry name" value="DsbC_N"/>
    <property type="match status" value="1"/>
</dbReference>
<dbReference type="GO" id="GO:0042597">
    <property type="term" value="C:periplasmic space"/>
    <property type="evidence" value="ECO:0007669"/>
    <property type="project" value="UniProtKB-SubCell"/>
</dbReference>
<keyword evidence="5" id="KW-1015">Disulfide bond</keyword>
<evidence type="ECO:0000256" key="5">
    <source>
        <dbReference type="ARBA" id="ARBA00023157"/>
    </source>
</evidence>
<name>A0A2U1TMJ9_9GAMM</name>
<keyword evidence="3 7" id="KW-0732">Signal</keyword>
<feature type="domain" description="Thioredoxin-like fold" evidence="9">
    <location>
        <begin position="112"/>
        <end position="228"/>
    </location>
</feature>
<evidence type="ECO:0000256" key="2">
    <source>
        <dbReference type="ARBA" id="ARBA00009813"/>
    </source>
</evidence>
<dbReference type="InterPro" id="IPR033954">
    <property type="entry name" value="DiS-bond_Isoase_DsbC/G"/>
</dbReference>
<accession>A0A2U1TMJ9</accession>
<evidence type="ECO:0000256" key="3">
    <source>
        <dbReference type="ARBA" id="ARBA00022729"/>
    </source>
</evidence>
<comment type="function">
    <text evidence="7">Required for disulfide bond formation in some periplasmic proteins. Acts by transferring its disulfide bond to other proteins and is reduced in the process.</text>
</comment>
<keyword evidence="11" id="KW-1185">Reference proteome</keyword>
<dbReference type="PANTHER" id="PTHR35272">
    <property type="entry name" value="THIOL:DISULFIDE INTERCHANGE PROTEIN DSBC-RELATED"/>
    <property type="match status" value="1"/>
</dbReference>
<dbReference type="SUPFAM" id="SSF54423">
    <property type="entry name" value="DsbC/DsbG N-terminal domain-like"/>
    <property type="match status" value="1"/>
</dbReference>
<organism evidence="10 11">
    <name type="scientific">Brenneria roseae subsp. americana</name>
    <dbReference type="NCBI Taxonomy" id="1508507"/>
    <lineage>
        <taxon>Bacteria</taxon>
        <taxon>Pseudomonadati</taxon>
        <taxon>Pseudomonadota</taxon>
        <taxon>Gammaproteobacteria</taxon>
        <taxon>Enterobacterales</taxon>
        <taxon>Pectobacteriaceae</taxon>
        <taxon>Brenneria</taxon>
    </lineage>
</organism>
<dbReference type="AlphaFoldDB" id="A0A2U1TMJ9"/>
<dbReference type="EMBL" id="QDKJ01000013">
    <property type="protein sequence ID" value="PWC10599.1"/>
    <property type="molecule type" value="Genomic_DNA"/>
</dbReference>
<comment type="caution">
    <text evidence="10">The sequence shown here is derived from an EMBL/GenBank/DDBJ whole genome shotgun (WGS) entry which is preliminary data.</text>
</comment>
<evidence type="ECO:0000313" key="11">
    <source>
        <dbReference type="Proteomes" id="UP000245138"/>
    </source>
</evidence>
<evidence type="ECO:0000256" key="7">
    <source>
        <dbReference type="RuleBase" id="RU364038"/>
    </source>
</evidence>
<dbReference type="Gene3D" id="3.10.450.70">
    <property type="entry name" value="Disulphide bond isomerase, DsbC/G, N-terminal"/>
    <property type="match status" value="1"/>
</dbReference>
<dbReference type="InterPro" id="IPR009094">
    <property type="entry name" value="DiS-bond_isomerase_DsbC/G_N_sf"/>
</dbReference>
<dbReference type="InterPro" id="IPR036249">
    <property type="entry name" value="Thioredoxin-like_sf"/>
</dbReference>
<protein>
    <recommendedName>
        <fullName evidence="7">Thiol:disulfide interchange protein</fullName>
    </recommendedName>
</protein>
<keyword evidence="6 7" id="KW-0676">Redox-active center</keyword>
<keyword evidence="4 7" id="KW-0574">Periplasm</keyword>
<dbReference type="RefSeq" id="WP_109055346.1">
    <property type="nucleotide sequence ID" value="NZ_QDKJ01000013.1"/>
</dbReference>
<evidence type="ECO:0000256" key="6">
    <source>
        <dbReference type="ARBA" id="ARBA00023284"/>
    </source>
</evidence>
<dbReference type="Gene3D" id="3.40.30.10">
    <property type="entry name" value="Glutaredoxin"/>
    <property type="match status" value="1"/>
</dbReference>
<evidence type="ECO:0000256" key="4">
    <source>
        <dbReference type="ARBA" id="ARBA00022764"/>
    </source>
</evidence>
<comment type="similarity">
    <text evidence="2 7">Belongs to the thioredoxin family. DsbC subfamily.</text>
</comment>